<organism evidence="1 2">
    <name type="scientific">Dermatophagoides farinae</name>
    <name type="common">American house dust mite</name>
    <dbReference type="NCBI Taxonomy" id="6954"/>
    <lineage>
        <taxon>Eukaryota</taxon>
        <taxon>Metazoa</taxon>
        <taxon>Ecdysozoa</taxon>
        <taxon>Arthropoda</taxon>
        <taxon>Chelicerata</taxon>
        <taxon>Arachnida</taxon>
        <taxon>Acari</taxon>
        <taxon>Acariformes</taxon>
        <taxon>Sarcoptiformes</taxon>
        <taxon>Astigmata</taxon>
        <taxon>Psoroptidia</taxon>
        <taxon>Analgoidea</taxon>
        <taxon>Pyroglyphidae</taxon>
        <taxon>Dermatophagoidinae</taxon>
        <taxon>Dermatophagoides</taxon>
    </lineage>
</organism>
<sequence>MDKLKRRVFGNRKLMIIDFYIYIEEEENFAVAIIIFESGCMILSNVVVNLVICCAQNECYHLSF</sequence>
<dbReference type="AlphaFoldDB" id="A0A922IAI6"/>
<gene>
    <name evidence="1" type="ORF">DERF_001953</name>
</gene>
<accession>A0A922IAI6</accession>
<reference evidence="1" key="2">
    <citation type="journal article" date="2022" name="Res Sq">
        <title>Comparative Genomics Reveals Insights into the Divergent Evolution of Astigmatic Mites and Household Pest Adaptations.</title>
        <authorList>
            <person name="Xiong Q."/>
            <person name="Wan A.T.-Y."/>
            <person name="Liu X.-Y."/>
            <person name="Fung C.S.-H."/>
            <person name="Xiao X."/>
            <person name="Malainual N."/>
            <person name="Hou J."/>
            <person name="Wang L."/>
            <person name="Wang M."/>
            <person name="Yang K."/>
            <person name="Cui Y."/>
            <person name="Leung E."/>
            <person name="Nong W."/>
            <person name="Shin S.-K."/>
            <person name="Au S."/>
            <person name="Jeong K.Y."/>
            <person name="Chew F.T."/>
            <person name="Hui J."/>
            <person name="Leung T.F."/>
            <person name="Tungtrongchitr A."/>
            <person name="Zhong N."/>
            <person name="Liu Z."/>
            <person name="Tsui S."/>
        </authorList>
    </citation>
    <scope>NUCLEOTIDE SEQUENCE</scope>
    <source>
        <strain evidence="1">Derf</strain>
        <tissue evidence="1">Whole organism</tissue>
    </source>
</reference>
<evidence type="ECO:0000313" key="1">
    <source>
        <dbReference type="EMBL" id="KAH9527971.1"/>
    </source>
</evidence>
<protein>
    <submittedName>
        <fullName evidence="1">Uncharacterized protein</fullName>
    </submittedName>
</protein>
<evidence type="ECO:0000313" key="2">
    <source>
        <dbReference type="Proteomes" id="UP000790347"/>
    </source>
</evidence>
<proteinExistence type="predicted"/>
<dbReference type="Proteomes" id="UP000790347">
    <property type="component" value="Unassembled WGS sequence"/>
</dbReference>
<reference evidence="1" key="1">
    <citation type="submission" date="2013-05" db="EMBL/GenBank/DDBJ databases">
        <authorList>
            <person name="Yim A.K.Y."/>
            <person name="Chan T.F."/>
            <person name="Ji K.M."/>
            <person name="Liu X.Y."/>
            <person name="Zhou J.W."/>
            <person name="Li R.Q."/>
            <person name="Yang K.Y."/>
            <person name="Li J."/>
            <person name="Li M."/>
            <person name="Law P.T.W."/>
            <person name="Wu Y.L."/>
            <person name="Cai Z.L."/>
            <person name="Qin H."/>
            <person name="Bao Y."/>
            <person name="Leung R.K.K."/>
            <person name="Ng P.K.S."/>
            <person name="Zou J."/>
            <person name="Zhong X.J."/>
            <person name="Ran P.X."/>
            <person name="Zhong N.S."/>
            <person name="Liu Z.G."/>
            <person name="Tsui S.K.W."/>
        </authorList>
    </citation>
    <scope>NUCLEOTIDE SEQUENCE</scope>
    <source>
        <strain evidence="1">Derf</strain>
        <tissue evidence="1">Whole organism</tissue>
    </source>
</reference>
<dbReference type="EMBL" id="ASGP02000001">
    <property type="protein sequence ID" value="KAH9527971.1"/>
    <property type="molecule type" value="Genomic_DNA"/>
</dbReference>
<keyword evidence="2" id="KW-1185">Reference proteome</keyword>
<comment type="caution">
    <text evidence="1">The sequence shown here is derived from an EMBL/GenBank/DDBJ whole genome shotgun (WGS) entry which is preliminary data.</text>
</comment>
<name>A0A922IAI6_DERFA</name>